<accession>A0ABN6AKD7</accession>
<organism evidence="1 2">
    <name type="scientific">Mycobacterium mantenii</name>
    <dbReference type="NCBI Taxonomy" id="560555"/>
    <lineage>
        <taxon>Bacteria</taxon>
        <taxon>Bacillati</taxon>
        <taxon>Actinomycetota</taxon>
        <taxon>Actinomycetes</taxon>
        <taxon>Mycobacteriales</taxon>
        <taxon>Mycobacteriaceae</taxon>
        <taxon>Mycobacterium</taxon>
        <taxon>Mycobacterium avium complex (MAC)</taxon>
    </lineage>
</organism>
<reference evidence="1 2" key="1">
    <citation type="journal article" date="2019" name="Emerg. Microbes Infect.">
        <title>Comprehensive subspecies identification of 175 nontuberculous mycobacteria species based on 7547 genomic profiles.</title>
        <authorList>
            <person name="Matsumoto Y."/>
            <person name="Kinjo T."/>
            <person name="Motooka D."/>
            <person name="Nabeya D."/>
            <person name="Jung N."/>
            <person name="Uechi K."/>
            <person name="Horii T."/>
            <person name="Iida T."/>
            <person name="Fujita J."/>
            <person name="Nakamura S."/>
        </authorList>
    </citation>
    <scope>NUCLEOTIDE SEQUENCE [LARGE SCALE GENOMIC DNA]</scope>
    <source>
        <strain evidence="1 2">JCM 18113</strain>
    </source>
</reference>
<evidence type="ECO:0000313" key="1">
    <source>
        <dbReference type="EMBL" id="BBY41274.1"/>
    </source>
</evidence>
<proteinExistence type="predicted"/>
<sequence length="100" mass="11454">MAYQEIARGARILVDARSRRTLDIWLIAGGWPCRRAAVARQAPMTRPAMAKRSQIPKRRLTFELRREVAGASDRRGLRFRRRPARAGVAQTGLSFRRLPE</sequence>
<name>A0ABN6AKD7_MYCNT</name>
<gene>
    <name evidence="1" type="ORF">MMAN_54080</name>
</gene>
<dbReference type="Proteomes" id="UP000465812">
    <property type="component" value="Chromosome"/>
</dbReference>
<evidence type="ECO:0000313" key="2">
    <source>
        <dbReference type="Proteomes" id="UP000465812"/>
    </source>
</evidence>
<keyword evidence="2" id="KW-1185">Reference proteome</keyword>
<dbReference type="EMBL" id="AP022590">
    <property type="protein sequence ID" value="BBY41274.1"/>
    <property type="molecule type" value="Genomic_DNA"/>
</dbReference>
<protein>
    <submittedName>
        <fullName evidence="1">Uncharacterized protein</fullName>
    </submittedName>
</protein>